<dbReference type="InterPro" id="IPR029058">
    <property type="entry name" value="AB_hydrolase_fold"/>
</dbReference>
<gene>
    <name evidence="7" type="ORF">GCM10007112_16420</name>
    <name evidence="6" type="ORF">Vsou_01270</name>
</gene>
<dbReference type="PANTHER" id="PTHR43798">
    <property type="entry name" value="MONOACYLGLYCEROL LIPASE"/>
    <property type="match status" value="1"/>
</dbReference>
<dbReference type="EMBL" id="AP026830">
    <property type="protein sequence ID" value="BDR91034.1"/>
    <property type="molecule type" value="Genomic_DNA"/>
</dbReference>
<reference evidence="7" key="1">
    <citation type="journal article" date="2014" name="Int. J. Syst. Evol. Microbiol.">
        <title>Complete genome sequence of Corynebacterium casei LMG S-19264T (=DSM 44701T), isolated from a smear-ripened cheese.</title>
        <authorList>
            <consortium name="US DOE Joint Genome Institute (JGI-PGF)"/>
            <person name="Walter F."/>
            <person name="Albersmeier A."/>
            <person name="Kalinowski J."/>
            <person name="Ruckert C."/>
        </authorList>
    </citation>
    <scope>NUCLEOTIDE SEQUENCE</scope>
    <source>
        <strain evidence="7">JCM 11219</strain>
    </source>
</reference>
<dbReference type="Gene3D" id="3.40.50.1820">
    <property type="entry name" value="alpha/beta hydrolase"/>
    <property type="match status" value="1"/>
</dbReference>
<dbReference type="PRINTS" id="PR00111">
    <property type="entry name" value="ABHYDROLASE"/>
</dbReference>
<comment type="subunit">
    <text evidence="3">Part of the tricorn proteolytic complex.</text>
</comment>
<dbReference type="PIRSF" id="PIRSF005539">
    <property type="entry name" value="Pept_S33_TRI_F1"/>
    <property type="match status" value="1"/>
</dbReference>
<evidence type="ECO:0000256" key="3">
    <source>
        <dbReference type="PIRNR" id="PIRNR005539"/>
    </source>
</evidence>
<keyword evidence="3" id="KW-0645">Protease</keyword>
<dbReference type="GO" id="GO:0004177">
    <property type="term" value="F:aminopeptidase activity"/>
    <property type="evidence" value="ECO:0007669"/>
    <property type="project" value="UniProtKB-KW"/>
</dbReference>
<comment type="similarity">
    <text evidence="1 3">Belongs to the peptidase S33 family.</text>
</comment>
<dbReference type="EC" id="3.4.11.5" evidence="3"/>
<evidence type="ECO:0000256" key="4">
    <source>
        <dbReference type="PIRSR" id="PIRSR005539-1"/>
    </source>
</evidence>
<keyword evidence="9" id="KW-1185">Reference proteome</keyword>
<dbReference type="NCBIfam" id="NF045948">
    <property type="entry name" value="ProImpepThrmp"/>
    <property type="match status" value="1"/>
</dbReference>
<evidence type="ECO:0000313" key="7">
    <source>
        <dbReference type="EMBL" id="GGI80292.1"/>
    </source>
</evidence>
<dbReference type="InterPro" id="IPR002410">
    <property type="entry name" value="Peptidase_S33"/>
</dbReference>
<comment type="catalytic activity">
    <reaction evidence="3">
        <text>Release of N-terminal proline from a peptide.</text>
        <dbReference type="EC" id="3.4.11.5"/>
    </reaction>
</comment>
<evidence type="ECO:0000256" key="1">
    <source>
        <dbReference type="ARBA" id="ARBA00010088"/>
    </source>
</evidence>
<dbReference type="Pfam" id="PF00561">
    <property type="entry name" value="Abhydrolase_1"/>
    <property type="match status" value="1"/>
</dbReference>
<keyword evidence="2 3" id="KW-0378">Hydrolase</keyword>
<proteinExistence type="inferred from homology"/>
<feature type="domain" description="AB hydrolase-1" evidence="5">
    <location>
        <begin position="29"/>
        <end position="275"/>
    </location>
</feature>
<dbReference type="InterPro" id="IPR000073">
    <property type="entry name" value="AB_hydrolase_1"/>
</dbReference>
<dbReference type="GO" id="GO:0006508">
    <property type="term" value="P:proteolysis"/>
    <property type="evidence" value="ECO:0007669"/>
    <property type="project" value="UniProtKB-KW"/>
</dbReference>
<protein>
    <recommendedName>
        <fullName evidence="3">Proline iminopeptidase</fullName>
        <shortName evidence="3">PIP</shortName>
        <ecNumber evidence="3">3.4.11.5</ecNumber>
    </recommendedName>
    <alternativeName>
        <fullName evidence="3">Prolyl aminopeptidase</fullName>
    </alternativeName>
    <alternativeName>
        <fullName evidence="3">Tricorn protease-interacting factor F1</fullName>
    </alternativeName>
</protein>
<dbReference type="NCBIfam" id="TIGR01250">
    <property type="entry name" value="pro_imino_pep_2"/>
    <property type="match status" value="1"/>
</dbReference>
<name>A0A830E3V4_9CREN</name>
<reference evidence="7" key="2">
    <citation type="submission" date="2020-09" db="EMBL/GenBank/DDBJ databases">
        <authorList>
            <person name="Sun Q."/>
            <person name="Ohkuma M."/>
        </authorList>
    </citation>
    <scope>NUCLEOTIDE SEQUENCE</scope>
    <source>
        <strain evidence="7">JCM 11219</strain>
    </source>
</reference>
<feature type="active site" evidence="4">
    <location>
        <position position="242"/>
    </location>
</feature>
<comment type="function">
    <text evidence="3">Cleaves H-Pro-AMC as well as a wide spectrum of amino acid substrates and several peptide substrates without a proline at the N-terminus.</text>
</comment>
<evidence type="ECO:0000256" key="2">
    <source>
        <dbReference type="ARBA" id="ARBA00022801"/>
    </source>
</evidence>
<accession>A0A830E3V4</accession>
<dbReference type="InterPro" id="IPR005945">
    <property type="entry name" value="Pro_imino_pep"/>
</dbReference>
<dbReference type="GO" id="GO:0016020">
    <property type="term" value="C:membrane"/>
    <property type="evidence" value="ECO:0007669"/>
    <property type="project" value="TreeGrafter"/>
</dbReference>
<reference evidence="6" key="4">
    <citation type="journal article" date="2023" name="Microbiol. Resour. Announc.">
        <title>Complete Genome Sequence of Vulcanisaeta souniana Strain IC-059, a Hyperthermophilic Archaeon Isolated from Hot Spring Water in Japan.</title>
        <authorList>
            <person name="Kato S."/>
            <person name="Itoh T."/>
            <person name="Wu L."/>
            <person name="Ma J."/>
            <person name="Ohkuma M."/>
        </authorList>
    </citation>
    <scope>NUCLEOTIDE SEQUENCE</scope>
    <source>
        <strain evidence="6">JCM 11219</strain>
    </source>
</reference>
<dbReference type="GeneID" id="76205681"/>
<evidence type="ECO:0000313" key="6">
    <source>
        <dbReference type="EMBL" id="BDR91034.1"/>
    </source>
</evidence>
<dbReference type="EMBL" id="BMNM01000006">
    <property type="protein sequence ID" value="GGI80292.1"/>
    <property type="molecule type" value="Genomic_DNA"/>
</dbReference>
<feature type="active site" description="Proton donor" evidence="4">
    <location>
        <position position="269"/>
    </location>
</feature>
<dbReference type="SUPFAM" id="SSF53474">
    <property type="entry name" value="alpha/beta-Hydrolases"/>
    <property type="match status" value="1"/>
</dbReference>
<keyword evidence="3" id="KW-0031">Aminopeptidase</keyword>
<reference evidence="9" key="3">
    <citation type="submission" date="2022-09" db="EMBL/GenBank/DDBJ databases">
        <title>Complete genome sequence of Vulcanisaeta souniana.</title>
        <authorList>
            <person name="Kato S."/>
            <person name="Itoh T."/>
            <person name="Ohkuma M."/>
        </authorList>
    </citation>
    <scope>NUCLEOTIDE SEQUENCE [LARGE SCALE GENOMIC DNA]</scope>
    <source>
        <strain evidence="9">JCM 11219</strain>
    </source>
</reference>
<dbReference type="InterPro" id="IPR050266">
    <property type="entry name" value="AB_hydrolase_sf"/>
</dbReference>
<dbReference type="Proteomes" id="UP000657075">
    <property type="component" value="Unassembled WGS sequence"/>
</dbReference>
<dbReference type="PRINTS" id="PR00793">
    <property type="entry name" value="PROAMNOPTASE"/>
</dbReference>
<feature type="active site" description="Nucleophile" evidence="4">
    <location>
        <position position="103"/>
    </location>
</feature>
<dbReference type="PANTHER" id="PTHR43798:SF31">
    <property type="entry name" value="AB HYDROLASE SUPERFAMILY PROTEIN YCLE"/>
    <property type="match status" value="1"/>
</dbReference>
<dbReference type="AlphaFoldDB" id="A0A830E3V4"/>
<organism evidence="7 8">
    <name type="scientific">Vulcanisaeta souniana JCM 11219</name>
    <dbReference type="NCBI Taxonomy" id="1293586"/>
    <lineage>
        <taxon>Archaea</taxon>
        <taxon>Thermoproteota</taxon>
        <taxon>Thermoprotei</taxon>
        <taxon>Thermoproteales</taxon>
        <taxon>Thermoproteaceae</taxon>
        <taxon>Vulcanisaeta</taxon>
    </lineage>
</organism>
<evidence type="ECO:0000259" key="5">
    <source>
        <dbReference type="Pfam" id="PF00561"/>
    </source>
</evidence>
<evidence type="ECO:0000313" key="8">
    <source>
        <dbReference type="Proteomes" id="UP000657075"/>
    </source>
</evidence>
<dbReference type="Proteomes" id="UP001060771">
    <property type="component" value="Chromosome"/>
</dbReference>
<dbReference type="OrthoDB" id="7466at2157"/>
<dbReference type="RefSeq" id="WP_188603503.1">
    <property type="nucleotide sequence ID" value="NZ_AP026830.1"/>
</dbReference>
<sequence>MVRIEEGFLNIHGLRIYFKLYNVGSRIDLVVLHGGPGASHDYLIPLAELSNYGINVLFYDQFGSGRSDEPSDFSRYTVDYGIEEAEEIRKQVFNDKVVMLGHSYGGMLALAYALKYQDNLVGLIISNGLSSIPLTVQEMRRLIEELPERYRNAIKKYEQIQDYQNPEYLEAVQYFYKQHVTRLDELPEPVKVSFEYAQKRRTYAIMNGPNEFTITGTIKDFDITDQLHKIRVPTLIITGKYDEVTPRIAELMSSKIRDSRLVLFEKSSHMPMWEEKDKYLAVVRDFIFELYNKNK</sequence>
<evidence type="ECO:0000313" key="9">
    <source>
        <dbReference type="Proteomes" id="UP001060771"/>
    </source>
</evidence>